<gene>
    <name evidence="6" type="primary">106057986</name>
    <name evidence="9" type="synonym">LOC106057986</name>
</gene>
<reference evidence="6" key="1">
    <citation type="submission" date="2020-05" db="UniProtKB">
        <authorList>
            <consortium name="EnsemblMetazoa"/>
        </authorList>
    </citation>
    <scope>IDENTIFICATION</scope>
    <source>
        <strain evidence="6">BB02</strain>
    </source>
</reference>
<accession>A0A2C9LLW2</accession>
<keyword evidence="3 5" id="KW-1133">Transmembrane helix</keyword>
<dbReference type="Proteomes" id="UP001165740">
    <property type="component" value="Chromosome 12"/>
</dbReference>
<organism evidence="6 7">
    <name type="scientific">Biomphalaria glabrata</name>
    <name type="common">Bloodfluke planorb</name>
    <name type="synonym">Freshwater snail</name>
    <dbReference type="NCBI Taxonomy" id="6526"/>
    <lineage>
        <taxon>Eukaryota</taxon>
        <taxon>Metazoa</taxon>
        <taxon>Spiralia</taxon>
        <taxon>Lophotrochozoa</taxon>
        <taxon>Mollusca</taxon>
        <taxon>Gastropoda</taxon>
        <taxon>Heterobranchia</taxon>
        <taxon>Euthyneura</taxon>
        <taxon>Panpulmonata</taxon>
        <taxon>Hygrophila</taxon>
        <taxon>Lymnaeoidea</taxon>
        <taxon>Planorbidae</taxon>
        <taxon>Biomphalaria</taxon>
    </lineage>
</organism>
<evidence type="ECO:0000256" key="5">
    <source>
        <dbReference type="SAM" id="Phobius"/>
    </source>
</evidence>
<dbReference type="EnsemblMetazoa" id="BGLB032630-RA">
    <property type="protein sequence ID" value="BGLB032630-PA"/>
    <property type="gene ID" value="BGLB032630"/>
</dbReference>
<evidence type="ECO:0000256" key="3">
    <source>
        <dbReference type="ARBA" id="ARBA00022989"/>
    </source>
</evidence>
<dbReference type="GeneID" id="106057986"/>
<keyword evidence="2 5" id="KW-0812">Transmembrane</keyword>
<dbReference type="Gene3D" id="1.20.140.150">
    <property type="match status" value="1"/>
</dbReference>
<keyword evidence="8" id="KW-1185">Reference proteome</keyword>
<comment type="subcellular location">
    <subcellularLocation>
        <location evidence="1">Membrane</location>
        <topology evidence="1">Multi-pass membrane protein</topology>
    </subcellularLocation>
</comment>
<protein>
    <submittedName>
        <fullName evidence="9">Uncharacterized protein LOC106057986 isoform X1</fullName>
    </submittedName>
</protein>
<dbReference type="Proteomes" id="UP000076420">
    <property type="component" value="Unassembled WGS sequence"/>
</dbReference>
<evidence type="ECO:0000256" key="4">
    <source>
        <dbReference type="ARBA" id="ARBA00023136"/>
    </source>
</evidence>
<evidence type="ECO:0000256" key="2">
    <source>
        <dbReference type="ARBA" id="ARBA00022692"/>
    </source>
</evidence>
<evidence type="ECO:0000313" key="8">
    <source>
        <dbReference type="Proteomes" id="UP001165740"/>
    </source>
</evidence>
<dbReference type="KEGG" id="bgt:106057986"/>
<feature type="transmembrane region" description="Helical" evidence="5">
    <location>
        <begin position="155"/>
        <end position="177"/>
    </location>
</feature>
<feature type="transmembrane region" description="Helical" evidence="5">
    <location>
        <begin position="82"/>
        <end position="103"/>
    </location>
</feature>
<dbReference type="InterPro" id="IPR050579">
    <property type="entry name" value="PMP-22/EMP/MP20-like"/>
</dbReference>
<reference evidence="9" key="2">
    <citation type="submission" date="2025-04" db="UniProtKB">
        <authorList>
            <consortium name="RefSeq"/>
        </authorList>
    </citation>
    <scope>IDENTIFICATION</scope>
</reference>
<dbReference type="VEuPathDB" id="VectorBase:BGLAX_051780"/>
<proteinExistence type="predicted"/>
<feature type="transmembrane region" description="Helical" evidence="5">
    <location>
        <begin position="21"/>
        <end position="41"/>
    </location>
</feature>
<evidence type="ECO:0000313" key="7">
    <source>
        <dbReference type="Proteomes" id="UP000076420"/>
    </source>
</evidence>
<dbReference type="AlphaFoldDB" id="A0A2C9LLW2"/>
<dbReference type="OMA" id="CPESANT"/>
<keyword evidence="4 5" id="KW-0472">Membrane</keyword>
<evidence type="ECO:0000256" key="1">
    <source>
        <dbReference type="ARBA" id="ARBA00004141"/>
    </source>
</evidence>
<name>A0A2C9LLW2_BIOGL</name>
<feature type="transmembrane region" description="Helical" evidence="5">
    <location>
        <begin position="124"/>
        <end position="143"/>
    </location>
</feature>
<dbReference type="PANTHER" id="PTHR10671:SF108">
    <property type="entry name" value="CLAUDIN FAMILY PROTEIN-RELATED"/>
    <property type="match status" value="1"/>
</dbReference>
<evidence type="ECO:0000313" key="6">
    <source>
        <dbReference type="EnsemblMetazoa" id="BGLB032630-PA"/>
    </source>
</evidence>
<sequence>MTELKNMGMWKERGLIYKVGFVGIVLGSLLFVVGFCAPAWAEFQFVWSDDHVESMGLWQTCSGSLSVCTMSVSNDNLGWLKAVRALECIAMFFALASCISGLYSNCILKAQMMPEFFNKNMETSAIVSVVFGCFGLIIFATQIQNYYPERIGQVSWGFILACVSNAFIGVSAFLMLISHKLHLMALQDQFVHRQLRGPYHPHLQISEYSIDSRSHIFIDSSEGFIDMVPPPYESVVSCISQNEIPPPPPYSELVKSST</sequence>
<dbReference type="VEuPathDB" id="VectorBase:BGLB032630"/>
<dbReference type="RefSeq" id="XP_013070807.1">
    <property type="nucleotide sequence ID" value="XM_013215353.2"/>
</dbReference>
<evidence type="ECO:0000313" key="9">
    <source>
        <dbReference type="RefSeq" id="XP_013070807.1"/>
    </source>
</evidence>
<dbReference type="GO" id="GO:0005886">
    <property type="term" value="C:plasma membrane"/>
    <property type="evidence" value="ECO:0007669"/>
    <property type="project" value="TreeGrafter"/>
</dbReference>
<dbReference type="PANTHER" id="PTHR10671">
    <property type="entry name" value="EPITHELIAL MEMBRANE PROTEIN-RELATED"/>
    <property type="match status" value="1"/>
</dbReference>
<dbReference type="OrthoDB" id="6125324at2759"/>